<sequence>MMQPLAAEWYLKPAGMADSDKELSIGVLTIAAVQRVLEKGVGELRNLDCILEKKVLDIRARKKELRLEKEEIEDQL</sequence>
<evidence type="ECO:0000313" key="1">
    <source>
        <dbReference type="EMBL" id="CAK9874947.1"/>
    </source>
</evidence>
<accession>A0ABP1BHF0</accession>
<evidence type="ECO:0000313" key="2">
    <source>
        <dbReference type="Proteomes" id="UP001497522"/>
    </source>
</evidence>
<dbReference type="Proteomes" id="UP001497522">
    <property type="component" value="Chromosome 4"/>
</dbReference>
<reference evidence="1" key="1">
    <citation type="submission" date="2024-03" db="EMBL/GenBank/DDBJ databases">
        <authorList>
            <consortium name="ELIXIR-Norway"/>
            <consortium name="Elixir Norway"/>
        </authorList>
    </citation>
    <scope>NUCLEOTIDE SEQUENCE</scope>
</reference>
<dbReference type="EMBL" id="OZ023705">
    <property type="protein sequence ID" value="CAK9874947.1"/>
    <property type="molecule type" value="Genomic_DNA"/>
</dbReference>
<protein>
    <submittedName>
        <fullName evidence="1">Uncharacterized protein</fullName>
    </submittedName>
</protein>
<proteinExistence type="predicted"/>
<name>A0ABP1BHF0_9BRYO</name>
<gene>
    <name evidence="1" type="ORF">CSSPJE1EN2_LOCUS17196</name>
</gene>
<keyword evidence="2" id="KW-1185">Reference proteome</keyword>
<organism evidence="1 2">
    <name type="scientific">Sphagnum jensenii</name>
    <dbReference type="NCBI Taxonomy" id="128206"/>
    <lineage>
        <taxon>Eukaryota</taxon>
        <taxon>Viridiplantae</taxon>
        <taxon>Streptophyta</taxon>
        <taxon>Embryophyta</taxon>
        <taxon>Bryophyta</taxon>
        <taxon>Sphagnophytina</taxon>
        <taxon>Sphagnopsida</taxon>
        <taxon>Sphagnales</taxon>
        <taxon>Sphagnaceae</taxon>
        <taxon>Sphagnum</taxon>
    </lineage>
</organism>